<sequence length="112" mass="12322">MSRARFEELVADALDLLPAEFAAAMNNVVVLVEDTNPEDPSLLGLYEGIALTERDSTYSGVLPDRITIYREPLLDMCADEAEVVDEVAVTVVHEIAHHFGIDDEKLHALGWG</sequence>
<keyword evidence="2" id="KW-1185">Reference proteome</keyword>
<evidence type="ECO:0000313" key="1">
    <source>
        <dbReference type="EMBL" id="MBB5154173.1"/>
    </source>
</evidence>
<dbReference type="Gene3D" id="3.30.2010.20">
    <property type="match status" value="1"/>
</dbReference>
<keyword evidence="1" id="KW-0645">Protease</keyword>
<proteinExistence type="predicted"/>
<dbReference type="Pfam" id="PF06262">
    <property type="entry name" value="Zincin_1"/>
    <property type="match status" value="1"/>
</dbReference>
<dbReference type="InterPro" id="IPR010428">
    <property type="entry name" value="Zincin_1"/>
</dbReference>
<reference evidence="1 2" key="1">
    <citation type="submission" date="2020-08" db="EMBL/GenBank/DDBJ databases">
        <title>Sequencing the genomes of 1000 actinobacteria strains.</title>
        <authorList>
            <person name="Klenk H.-P."/>
        </authorList>
    </citation>
    <scope>NUCLEOTIDE SEQUENCE [LARGE SCALE GENOMIC DNA]</scope>
    <source>
        <strain evidence="1 2">DSM 45584</strain>
    </source>
</reference>
<gene>
    <name evidence="1" type="ORF">BJ970_001707</name>
</gene>
<accession>A0A840QBE4</accession>
<evidence type="ECO:0000313" key="2">
    <source>
        <dbReference type="Proteomes" id="UP000584374"/>
    </source>
</evidence>
<dbReference type="AlphaFoldDB" id="A0A840QBE4"/>
<name>A0A840QBE4_9PSEU</name>
<organism evidence="1 2">
    <name type="scientific">Saccharopolyspora phatthalungensis</name>
    <dbReference type="NCBI Taxonomy" id="664693"/>
    <lineage>
        <taxon>Bacteria</taxon>
        <taxon>Bacillati</taxon>
        <taxon>Actinomycetota</taxon>
        <taxon>Actinomycetes</taxon>
        <taxon>Pseudonocardiales</taxon>
        <taxon>Pseudonocardiaceae</taxon>
        <taxon>Saccharopolyspora</taxon>
    </lineage>
</organism>
<dbReference type="GO" id="GO:0006508">
    <property type="term" value="P:proteolysis"/>
    <property type="evidence" value="ECO:0007669"/>
    <property type="project" value="UniProtKB-KW"/>
</dbReference>
<dbReference type="InterPro" id="IPR038555">
    <property type="entry name" value="Zincin_1_sf"/>
</dbReference>
<dbReference type="EMBL" id="JACHIW010000001">
    <property type="protein sequence ID" value="MBB5154173.1"/>
    <property type="molecule type" value="Genomic_DNA"/>
</dbReference>
<dbReference type="Proteomes" id="UP000584374">
    <property type="component" value="Unassembled WGS sequence"/>
</dbReference>
<dbReference type="GO" id="GO:0008233">
    <property type="term" value="F:peptidase activity"/>
    <property type="evidence" value="ECO:0007669"/>
    <property type="project" value="UniProtKB-KW"/>
</dbReference>
<dbReference type="CDD" id="cd12952">
    <property type="entry name" value="MMP_ACEL2062"/>
    <property type="match status" value="1"/>
</dbReference>
<dbReference type="SUPFAM" id="SSF55486">
    <property type="entry name" value="Metalloproteases ('zincins'), catalytic domain"/>
    <property type="match status" value="1"/>
</dbReference>
<comment type="caution">
    <text evidence="1">The sequence shown here is derived from an EMBL/GenBank/DDBJ whole genome shotgun (WGS) entry which is preliminary data.</text>
</comment>
<protein>
    <submittedName>
        <fullName evidence="1">Putative Zn-dependent protease with MMP-like domain</fullName>
    </submittedName>
</protein>
<keyword evidence="1" id="KW-0378">Hydrolase</keyword>